<organism evidence="2 3">
    <name type="scientific">Paramecium pentaurelia</name>
    <dbReference type="NCBI Taxonomy" id="43138"/>
    <lineage>
        <taxon>Eukaryota</taxon>
        <taxon>Sar</taxon>
        <taxon>Alveolata</taxon>
        <taxon>Ciliophora</taxon>
        <taxon>Intramacronucleata</taxon>
        <taxon>Oligohymenophorea</taxon>
        <taxon>Peniculida</taxon>
        <taxon>Parameciidae</taxon>
        <taxon>Paramecium</taxon>
    </lineage>
</organism>
<feature type="compositionally biased region" description="Polar residues" evidence="1">
    <location>
        <begin position="8"/>
        <end position="18"/>
    </location>
</feature>
<evidence type="ECO:0000256" key="1">
    <source>
        <dbReference type="SAM" id="MobiDB-lite"/>
    </source>
</evidence>
<protein>
    <submittedName>
        <fullName evidence="2">Uncharacterized protein</fullName>
    </submittedName>
</protein>
<reference evidence="2" key="1">
    <citation type="submission" date="2021-01" db="EMBL/GenBank/DDBJ databases">
        <authorList>
            <consortium name="Genoscope - CEA"/>
            <person name="William W."/>
        </authorList>
    </citation>
    <scope>NUCLEOTIDE SEQUENCE</scope>
</reference>
<dbReference type="AlphaFoldDB" id="A0A8S1VK55"/>
<proteinExistence type="predicted"/>
<dbReference type="OrthoDB" id="305462at2759"/>
<accession>A0A8S1VK55</accession>
<dbReference type="EMBL" id="CAJJDO010000068">
    <property type="protein sequence ID" value="CAD8177684.1"/>
    <property type="molecule type" value="Genomic_DNA"/>
</dbReference>
<sequence>MSKMKMKLTQSTKDLQSNQDKKNLRNQSSEIEQMMSSPEVKKFEAFLFESITTKQRLSMRFSQFTPVPSKVSHIFEDEFSWNHKIDHRNIDF</sequence>
<evidence type="ECO:0000313" key="2">
    <source>
        <dbReference type="EMBL" id="CAD8177684.1"/>
    </source>
</evidence>
<name>A0A8S1VK55_9CILI</name>
<feature type="region of interest" description="Disordered" evidence="1">
    <location>
        <begin position="1"/>
        <end position="35"/>
    </location>
</feature>
<gene>
    <name evidence="2" type="ORF">PPENT_87.1.T0680031</name>
</gene>
<keyword evidence="3" id="KW-1185">Reference proteome</keyword>
<comment type="caution">
    <text evidence="2">The sequence shown here is derived from an EMBL/GenBank/DDBJ whole genome shotgun (WGS) entry which is preliminary data.</text>
</comment>
<dbReference type="Proteomes" id="UP000689195">
    <property type="component" value="Unassembled WGS sequence"/>
</dbReference>
<feature type="compositionally biased region" description="Polar residues" evidence="1">
    <location>
        <begin position="25"/>
        <end position="35"/>
    </location>
</feature>
<evidence type="ECO:0000313" key="3">
    <source>
        <dbReference type="Proteomes" id="UP000689195"/>
    </source>
</evidence>